<sequence length="113" mass="13112">SSGSGKTNLLCNIILKYWIHYKNLYIFARSIDQPIYEKLKAVFNNIDKIEAHITDDGIISVDDCEPDSLVIFDDYILDKQDKIKGYFIRSRSKNISCIYIGQNYSLLDLQVIR</sequence>
<accession>A0A6G0VK66</accession>
<feature type="non-terminal residue" evidence="1">
    <location>
        <position position="1"/>
    </location>
</feature>
<keyword evidence="2" id="KW-1185">Reference proteome</keyword>
<dbReference type="OrthoDB" id="6818379at2759"/>
<dbReference type="AlphaFoldDB" id="A0A6G0VK66"/>
<dbReference type="EMBL" id="VUJU01015846">
    <property type="protein sequence ID" value="KAF0691868.1"/>
    <property type="molecule type" value="Genomic_DNA"/>
</dbReference>
<dbReference type="Proteomes" id="UP000478052">
    <property type="component" value="Unassembled WGS sequence"/>
</dbReference>
<proteinExistence type="predicted"/>
<comment type="caution">
    <text evidence="1">The sequence shown here is derived from an EMBL/GenBank/DDBJ whole genome shotgun (WGS) entry which is preliminary data.</text>
</comment>
<name>A0A6G0VK66_APHCR</name>
<evidence type="ECO:0000313" key="1">
    <source>
        <dbReference type="EMBL" id="KAF0691868.1"/>
    </source>
</evidence>
<organism evidence="1 2">
    <name type="scientific">Aphis craccivora</name>
    <name type="common">Cowpea aphid</name>
    <dbReference type="NCBI Taxonomy" id="307492"/>
    <lineage>
        <taxon>Eukaryota</taxon>
        <taxon>Metazoa</taxon>
        <taxon>Ecdysozoa</taxon>
        <taxon>Arthropoda</taxon>
        <taxon>Hexapoda</taxon>
        <taxon>Insecta</taxon>
        <taxon>Pterygota</taxon>
        <taxon>Neoptera</taxon>
        <taxon>Paraneoptera</taxon>
        <taxon>Hemiptera</taxon>
        <taxon>Sternorrhyncha</taxon>
        <taxon>Aphidomorpha</taxon>
        <taxon>Aphidoidea</taxon>
        <taxon>Aphididae</taxon>
        <taxon>Aphidini</taxon>
        <taxon>Aphis</taxon>
        <taxon>Aphis</taxon>
    </lineage>
</organism>
<protein>
    <submittedName>
        <fullName evidence="1">Uncharacterized protein</fullName>
    </submittedName>
</protein>
<evidence type="ECO:0000313" key="2">
    <source>
        <dbReference type="Proteomes" id="UP000478052"/>
    </source>
</evidence>
<gene>
    <name evidence="1" type="ORF">FWK35_00030572</name>
</gene>
<reference evidence="1 2" key="1">
    <citation type="submission" date="2019-08" db="EMBL/GenBank/DDBJ databases">
        <title>Whole genome of Aphis craccivora.</title>
        <authorList>
            <person name="Voronova N.V."/>
            <person name="Shulinski R.S."/>
            <person name="Bandarenka Y.V."/>
            <person name="Zhorov D.G."/>
            <person name="Warner D."/>
        </authorList>
    </citation>
    <scope>NUCLEOTIDE SEQUENCE [LARGE SCALE GENOMIC DNA]</scope>
    <source>
        <strain evidence="1">180601</strain>
        <tissue evidence="1">Whole Body</tissue>
    </source>
</reference>
<feature type="non-terminal residue" evidence="1">
    <location>
        <position position="113"/>
    </location>
</feature>